<gene>
    <name evidence="7" type="ORF">XM53_19480</name>
</gene>
<dbReference type="RefSeq" id="WP_057796407.1">
    <property type="nucleotide sequence ID" value="NZ_LAXJ01000027.1"/>
</dbReference>
<dbReference type="InterPro" id="IPR051692">
    <property type="entry name" value="OMP-like"/>
</dbReference>
<keyword evidence="3" id="KW-0472">Membrane</keyword>
<dbReference type="GO" id="GO:0016020">
    <property type="term" value="C:membrane"/>
    <property type="evidence" value="ECO:0007669"/>
    <property type="project" value="UniProtKB-SubCell"/>
</dbReference>
<dbReference type="InterPro" id="IPR027385">
    <property type="entry name" value="Beta-barrel_OMP"/>
</dbReference>
<comment type="subcellular location">
    <subcellularLocation>
        <location evidence="1">Membrane</location>
    </subcellularLocation>
</comment>
<comment type="caution">
    <text evidence="7">The sequence shown here is derived from an EMBL/GenBank/DDBJ whole genome shotgun (WGS) entry which is preliminary data.</text>
</comment>
<feature type="domain" description="Outer membrane protein beta-barrel" evidence="6">
    <location>
        <begin position="21"/>
        <end position="198"/>
    </location>
</feature>
<evidence type="ECO:0000256" key="4">
    <source>
        <dbReference type="ARBA" id="ARBA00038306"/>
    </source>
</evidence>
<dbReference type="SUPFAM" id="SSF56925">
    <property type="entry name" value="OMPA-like"/>
    <property type="match status" value="1"/>
</dbReference>
<evidence type="ECO:0000256" key="1">
    <source>
        <dbReference type="ARBA" id="ARBA00004370"/>
    </source>
</evidence>
<evidence type="ECO:0000313" key="7">
    <source>
        <dbReference type="EMBL" id="KRS10717.1"/>
    </source>
</evidence>
<dbReference type="Pfam" id="PF13505">
    <property type="entry name" value="OMP_b-brl"/>
    <property type="match status" value="1"/>
</dbReference>
<evidence type="ECO:0000259" key="6">
    <source>
        <dbReference type="Pfam" id="PF13505"/>
    </source>
</evidence>
<keyword evidence="8" id="KW-1185">Reference proteome</keyword>
<name>A0A0T5NP33_9RHOB</name>
<dbReference type="STRING" id="1641875.XM53_19480"/>
<comment type="similarity">
    <text evidence="4">Belongs to the Omp25/RopB family.</text>
</comment>
<protein>
    <submittedName>
        <fullName evidence="7">Membrane protein</fullName>
    </submittedName>
</protein>
<accession>A0A0T5NP33</accession>
<proteinExistence type="inferred from homology"/>
<sequence>MKRATPLLAAAFALGAAPAFAGNLTPVQDDVVAPPPPPPVAATPNWTGLYGGVQLGYNNLDSNISGGDETVIGGLFVGYDYDFGNFVLGSSLDYDFTEADVSNAPNPQVDLENIFRAKLRAGYKLGNGLIYGTGGYAKAFTDNLGDDDGYFVGAGYETMVTDNFSLGGELLYHEFDNFNGSNADVEPTTVQLRGTFRF</sequence>
<dbReference type="PANTHER" id="PTHR34001">
    <property type="entry name" value="BLL7405 PROTEIN"/>
    <property type="match status" value="1"/>
</dbReference>
<feature type="signal peptide" evidence="5">
    <location>
        <begin position="1"/>
        <end position="21"/>
    </location>
</feature>
<dbReference type="EMBL" id="LAXJ01000027">
    <property type="protein sequence ID" value="KRS10717.1"/>
    <property type="molecule type" value="Genomic_DNA"/>
</dbReference>
<dbReference type="PATRIC" id="fig|1641875.4.peg.2436"/>
<evidence type="ECO:0000256" key="2">
    <source>
        <dbReference type="ARBA" id="ARBA00022729"/>
    </source>
</evidence>
<dbReference type="AlphaFoldDB" id="A0A0T5NP33"/>
<dbReference type="Proteomes" id="UP000051295">
    <property type="component" value="Unassembled WGS sequence"/>
</dbReference>
<organism evidence="7 8">
    <name type="scientific">Roseovarius atlanticus</name>
    <dbReference type="NCBI Taxonomy" id="1641875"/>
    <lineage>
        <taxon>Bacteria</taxon>
        <taxon>Pseudomonadati</taxon>
        <taxon>Pseudomonadota</taxon>
        <taxon>Alphaproteobacteria</taxon>
        <taxon>Rhodobacterales</taxon>
        <taxon>Roseobacteraceae</taxon>
        <taxon>Roseovarius</taxon>
    </lineage>
</organism>
<reference evidence="7 8" key="1">
    <citation type="submission" date="2015-04" db="EMBL/GenBank/DDBJ databases">
        <title>The draft genome sequence of Roseovarius sp.R12b.</title>
        <authorList>
            <person name="Li G."/>
            <person name="Lai Q."/>
            <person name="Shao Z."/>
            <person name="Yan P."/>
        </authorList>
    </citation>
    <scope>NUCLEOTIDE SEQUENCE [LARGE SCALE GENOMIC DNA]</scope>
    <source>
        <strain evidence="7 8">R12B</strain>
    </source>
</reference>
<evidence type="ECO:0000256" key="5">
    <source>
        <dbReference type="SAM" id="SignalP"/>
    </source>
</evidence>
<dbReference type="PANTHER" id="PTHR34001:SF3">
    <property type="entry name" value="BLL7405 PROTEIN"/>
    <property type="match status" value="1"/>
</dbReference>
<keyword evidence="2 5" id="KW-0732">Signal</keyword>
<dbReference type="InterPro" id="IPR011250">
    <property type="entry name" value="OMP/PagP_B-barrel"/>
</dbReference>
<feature type="chain" id="PRO_5006663768" evidence="5">
    <location>
        <begin position="22"/>
        <end position="198"/>
    </location>
</feature>
<evidence type="ECO:0000256" key="3">
    <source>
        <dbReference type="ARBA" id="ARBA00023136"/>
    </source>
</evidence>
<evidence type="ECO:0000313" key="8">
    <source>
        <dbReference type="Proteomes" id="UP000051295"/>
    </source>
</evidence>
<dbReference type="OrthoDB" id="268975at2"/>